<dbReference type="Proteomes" id="UP000091857">
    <property type="component" value="Chromosome 6"/>
</dbReference>
<protein>
    <submittedName>
        <fullName evidence="1">Uncharacterized protein</fullName>
    </submittedName>
</protein>
<evidence type="ECO:0000313" key="2">
    <source>
        <dbReference type="Proteomes" id="UP000091857"/>
    </source>
</evidence>
<organism evidence="1 2">
    <name type="scientific">Manihot esculenta</name>
    <name type="common">Cassava</name>
    <name type="synonym">Jatropha manihot</name>
    <dbReference type="NCBI Taxonomy" id="3983"/>
    <lineage>
        <taxon>Eukaryota</taxon>
        <taxon>Viridiplantae</taxon>
        <taxon>Streptophyta</taxon>
        <taxon>Embryophyta</taxon>
        <taxon>Tracheophyta</taxon>
        <taxon>Spermatophyta</taxon>
        <taxon>Magnoliopsida</taxon>
        <taxon>eudicotyledons</taxon>
        <taxon>Gunneridae</taxon>
        <taxon>Pentapetalae</taxon>
        <taxon>rosids</taxon>
        <taxon>fabids</taxon>
        <taxon>Malpighiales</taxon>
        <taxon>Euphorbiaceae</taxon>
        <taxon>Crotonoideae</taxon>
        <taxon>Manihoteae</taxon>
        <taxon>Manihot</taxon>
    </lineage>
</organism>
<gene>
    <name evidence="1" type="ORF">MANES_06G064301v8</name>
</gene>
<keyword evidence="2" id="KW-1185">Reference proteome</keyword>
<comment type="caution">
    <text evidence="1">The sequence shown here is derived from an EMBL/GenBank/DDBJ whole genome shotgun (WGS) entry which is preliminary data.</text>
</comment>
<evidence type="ECO:0000313" key="1">
    <source>
        <dbReference type="EMBL" id="KAG8652210.1"/>
    </source>
</evidence>
<accession>A0ACB7HI41</accession>
<sequence length="83" mass="9820">MMIRKDCFWVQNLRWEHSMYLFFASFCSSKAHKWIPCSTLYLHKSSICSCQLLKSGFNIQDLSFIAPRNQQSCCSIPQHPNDW</sequence>
<dbReference type="EMBL" id="CM004392">
    <property type="protein sequence ID" value="KAG8652210.1"/>
    <property type="molecule type" value="Genomic_DNA"/>
</dbReference>
<reference evidence="2" key="1">
    <citation type="journal article" date="2016" name="Nat. Biotechnol.">
        <title>Sequencing wild and cultivated cassava and related species reveals extensive interspecific hybridization and genetic diversity.</title>
        <authorList>
            <person name="Bredeson J.V."/>
            <person name="Lyons J.B."/>
            <person name="Prochnik S.E."/>
            <person name="Wu G.A."/>
            <person name="Ha C.M."/>
            <person name="Edsinger-Gonzales E."/>
            <person name="Grimwood J."/>
            <person name="Schmutz J."/>
            <person name="Rabbi I.Y."/>
            <person name="Egesi C."/>
            <person name="Nauluvula P."/>
            <person name="Lebot V."/>
            <person name="Ndunguru J."/>
            <person name="Mkamilo G."/>
            <person name="Bart R.S."/>
            <person name="Setter T.L."/>
            <person name="Gleadow R.M."/>
            <person name="Kulakow P."/>
            <person name="Ferguson M.E."/>
            <person name="Rounsley S."/>
            <person name="Rokhsar D.S."/>
        </authorList>
    </citation>
    <scope>NUCLEOTIDE SEQUENCE [LARGE SCALE GENOMIC DNA]</scope>
    <source>
        <strain evidence="2">cv. AM560-2</strain>
    </source>
</reference>
<name>A0ACB7HI41_MANES</name>
<proteinExistence type="predicted"/>